<keyword evidence="3" id="KW-1003">Cell membrane</keyword>
<feature type="transmembrane region" description="Helical" evidence="7">
    <location>
        <begin position="221"/>
        <end position="241"/>
    </location>
</feature>
<name>A0A1B1TFA7_9ARCH</name>
<reference evidence="9" key="1">
    <citation type="submission" date="2014-11" db="EMBL/GenBank/DDBJ databases">
        <authorList>
            <person name="Zhu J."/>
            <person name="Qi W."/>
            <person name="Song R."/>
        </authorList>
    </citation>
    <scope>NUCLEOTIDE SEQUENCE</scope>
</reference>
<feature type="domain" description="ABC transmembrane type-1" evidence="8">
    <location>
        <begin position="89"/>
        <end position="272"/>
    </location>
</feature>
<feature type="transmembrane region" description="Helical" evidence="7">
    <location>
        <begin position="140"/>
        <end position="164"/>
    </location>
</feature>
<keyword evidence="2 7" id="KW-0813">Transport</keyword>
<dbReference type="InterPro" id="IPR005769">
    <property type="entry name" value="PhnE/PtxC"/>
</dbReference>
<dbReference type="PANTHER" id="PTHR30043:SF1">
    <property type="entry name" value="ABC TRANSPORT SYSTEM PERMEASE PROTEIN P69"/>
    <property type="match status" value="1"/>
</dbReference>
<dbReference type="PANTHER" id="PTHR30043">
    <property type="entry name" value="PHOSPHONATES TRANSPORT SYSTEM PERMEASE PROTEIN"/>
    <property type="match status" value="1"/>
</dbReference>
<organism evidence="9">
    <name type="scientific">uncultured Poseidoniia archaeon</name>
    <dbReference type="NCBI Taxonomy" id="1697135"/>
    <lineage>
        <taxon>Archaea</taxon>
        <taxon>Methanobacteriati</taxon>
        <taxon>Thermoplasmatota</taxon>
        <taxon>Candidatus Poseidoniia</taxon>
        <taxon>environmental samples</taxon>
    </lineage>
</organism>
<keyword evidence="4 7" id="KW-0812">Transmembrane</keyword>
<dbReference type="EMBL" id="KP211913">
    <property type="protein sequence ID" value="ANV80959.1"/>
    <property type="molecule type" value="Genomic_DNA"/>
</dbReference>
<evidence type="ECO:0000256" key="7">
    <source>
        <dbReference type="RuleBase" id="RU363032"/>
    </source>
</evidence>
<evidence type="ECO:0000256" key="2">
    <source>
        <dbReference type="ARBA" id="ARBA00022448"/>
    </source>
</evidence>
<evidence type="ECO:0000256" key="6">
    <source>
        <dbReference type="ARBA" id="ARBA00023136"/>
    </source>
</evidence>
<dbReference type="CDD" id="cd06261">
    <property type="entry name" value="TM_PBP2"/>
    <property type="match status" value="1"/>
</dbReference>
<dbReference type="Pfam" id="PF00528">
    <property type="entry name" value="BPD_transp_1"/>
    <property type="match status" value="1"/>
</dbReference>
<keyword evidence="5 7" id="KW-1133">Transmembrane helix</keyword>
<dbReference type="GO" id="GO:0005886">
    <property type="term" value="C:plasma membrane"/>
    <property type="evidence" value="ECO:0007669"/>
    <property type="project" value="UniProtKB-SubCell"/>
</dbReference>
<proteinExistence type="inferred from homology"/>
<dbReference type="SUPFAM" id="SSF161098">
    <property type="entry name" value="MetI-like"/>
    <property type="match status" value="1"/>
</dbReference>
<dbReference type="GO" id="GO:0015416">
    <property type="term" value="F:ABC-type phosphonate transporter activity"/>
    <property type="evidence" value="ECO:0007669"/>
    <property type="project" value="InterPro"/>
</dbReference>
<comment type="subcellular location">
    <subcellularLocation>
        <location evidence="1 7">Cell membrane</location>
        <topology evidence="1 7">Multi-pass membrane protein</topology>
    </subcellularLocation>
</comment>
<sequence length="310" mass="34177">MIPINKKLFFIGISLIVLAWLSLDDLVDDWGQIEGAPEKLQTFFSEDLLPPDWSVLEAEVWADGSLHKPNGDVCDENIELFCSKAWTGMVVTIKMAFVATLIGFFFSIPIASLAANNMAPLAIAMPARVLLAGLRSLPSIIWALLFAIALGFGPLPGILAMTLYTIGYLGKLQYEAMEGVHNAPLESGLAMGLTHSEQLFHVVIPESSNHLLSQLLFMFEYNVRHGAVLGLVGAGGIGMYIDNYINPPFDYNKAFALLIVVFVVVVIIDLISMLIRSFVTEEGDVKRPKWWSVILPPSMAVEMYSKKEEE</sequence>
<reference evidence="9" key="2">
    <citation type="journal article" date="2015" name="ISME J.">
        <title>A new class of marine Euryarchaeota group II from the Mediterranean deep chlorophyll maximum.</title>
        <authorList>
            <person name="Martin-Cuadrado A.B."/>
            <person name="Garcia-Heredia I."/>
            <person name="Molto A.G."/>
            <person name="Lopez-Ubeda R."/>
            <person name="Kimes N."/>
            <person name="Lopez-Garcia P."/>
            <person name="Moreira D."/>
            <person name="Rodriguez-Valera F."/>
        </authorList>
    </citation>
    <scope>NUCLEOTIDE SEQUENCE</scope>
</reference>
<accession>A0A1B1TFA7</accession>
<dbReference type="NCBIfam" id="TIGR01097">
    <property type="entry name" value="PhnE"/>
    <property type="match status" value="1"/>
</dbReference>
<keyword evidence="6 7" id="KW-0472">Membrane</keyword>
<dbReference type="AlphaFoldDB" id="A0A1B1TFA7"/>
<dbReference type="PROSITE" id="PS50928">
    <property type="entry name" value="ABC_TM1"/>
    <property type="match status" value="1"/>
</dbReference>
<comment type="similarity">
    <text evidence="7">Belongs to the binding-protein-dependent transport system permease family.</text>
</comment>
<evidence type="ECO:0000256" key="5">
    <source>
        <dbReference type="ARBA" id="ARBA00022989"/>
    </source>
</evidence>
<evidence type="ECO:0000259" key="8">
    <source>
        <dbReference type="PROSITE" id="PS50928"/>
    </source>
</evidence>
<dbReference type="InterPro" id="IPR000515">
    <property type="entry name" value="MetI-like"/>
</dbReference>
<feature type="transmembrane region" description="Helical" evidence="7">
    <location>
        <begin position="253"/>
        <end position="279"/>
    </location>
</feature>
<protein>
    <submittedName>
        <fullName evidence="9">ABC-type phosphate/phosphonate transport protein, permease component</fullName>
    </submittedName>
</protein>
<dbReference type="InterPro" id="IPR035906">
    <property type="entry name" value="MetI-like_sf"/>
</dbReference>
<evidence type="ECO:0000256" key="1">
    <source>
        <dbReference type="ARBA" id="ARBA00004651"/>
    </source>
</evidence>
<evidence type="ECO:0000256" key="4">
    <source>
        <dbReference type="ARBA" id="ARBA00022692"/>
    </source>
</evidence>
<dbReference type="Gene3D" id="1.10.3720.10">
    <property type="entry name" value="MetI-like"/>
    <property type="match status" value="1"/>
</dbReference>
<evidence type="ECO:0000313" key="9">
    <source>
        <dbReference type="EMBL" id="ANV80959.1"/>
    </source>
</evidence>
<evidence type="ECO:0000256" key="3">
    <source>
        <dbReference type="ARBA" id="ARBA00022475"/>
    </source>
</evidence>